<dbReference type="Proteomes" id="UP001220324">
    <property type="component" value="Unassembled WGS sequence"/>
</dbReference>
<evidence type="ECO:0000256" key="1">
    <source>
        <dbReference type="SAM" id="MobiDB-lite"/>
    </source>
</evidence>
<gene>
    <name evidence="2" type="ORF">N7494_006322</name>
</gene>
<evidence type="ECO:0000313" key="3">
    <source>
        <dbReference type="Proteomes" id="UP001220324"/>
    </source>
</evidence>
<dbReference type="GO" id="GO:0006893">
    <property type="term" value="P:Golgi to plasma membrane transport"/>
    <property type="evidence" value="ECO:0007669"/>
    <property type="project" value="UniProtKB-ARBA"/>
</dbReference>
<dbReference type="InterPro" id="IPR011990">
    <property type="entry name" value="TPR-like_helical_dom_sf"/>
</dbReference>
<organism evidence="2 3">
    <name type="scientific">Penicillium frequentans</name>
    <dbReference type="NCBI Taxonomy" id="3151616"/>
    <lineage>
        <taxon>Eukaryota</taxon>
        <taxon>Fungi</taxon>
        <taxon>Dikarya</taxon>
        <taxon>Ascomycota</taxon>
        <taxon>Pezizomycotina</taxon>
        <taxon>Eurotiomycetes</taxon>
        <taxon>Eurotiomycetidae</taxon>
        <taxon>Eurotiales</taxon>
        <taxon>Aspergillaceae</taxon>
        <taxon>Penicillium</taxon>
    </lineage>
</organism>
<feature type="compositionally biased region" description="Low complexity" evidence="1">
    <location>
        <begin position="458"/>
        <end position="474"/>
    </location>
</feature>
<protein>
    <submittedName>
        <fullName evidence="2">Tetratricopeptide-like helical</fullName>
    </submittedName>
</protein>
<dbReference type="FunFam" id="1.25.40.10:FF:000146">
    <property type="entry name" value="Clathrin-coated vesiclec protein (Bud7)"/>
    <property type="match status" value="1"/>
</dbReference>
<dbReference type="PANTHER" id="PTHR31975">
    <property type="entry name" value="BUD SITE SELECTION PROTEIN 7-RELATED"/>
    <property type="match status" value="1"/>
</dbReference>
<feature type="region of interest" description="Disordered" evidence="1">
    <location>
        <begin position="426"/>
        <end position="509"/>
    </location>
</feature>
<accession>A0AAD6GGG6</accession>
<name>A0AAD6GGG6_9EURO</name>
<evidence type="ECO:0000313" key="2">
    <source>
        <dbReference type="EMBL" id="KAJ5541246.1"/>
    </source>
</evidence>
<dbReference type="Gene3D" id="1.25.40.10">
    <property type="entry name" value="Tetratricopeptide repeat domain"/>
    <property type="match status" value="2"/>
</dbReference>
<dbReference type="InterPro" id="IPR015374">
    <property type="entry name" value="ChAPs"/>
</dbReference>
<dbReference type="SUPFAM" id="SSF48452">
    <property type="entry name" value="TPR-like"/>
    <property type="match status" value="1"/>
</dbReference>
<dbReference type="GO" id="GO:0034044">
    <property type="term" value="C:exomer complex"/>
    <property type="evidence" value="ECO:0007669"/>
    <property type="project" value="TreeGrafter"/>
</dbReference>
<keyword evidence="3" id="KW-1185">Reference proteome</keyword>
<dbReference type="FunFam" id="1.25.40.10:FF:000149">
    <property type="entry name" value="Clathrin-coated vesiclec protein (Bud7)"/>
    <property type="match status" value="1"/>
</dbReference>
<dbReference type="EMBL" id="JAQIZZ010000005">
    <property type="protein sequence ID" value="KAJ5541246.1"/>
    <property type="molecule type" value="Genomic_DNA"/>
</dbReference>
<dbReference type="Pfam" id="PF09295">
    <property type="entry name" value="ChAPs"/>
    <property type="match status" value="1"/>
</dbReference>
<dbReference type="AlphaFoldDB" id="A0AAD6GGG6"/>
<sequence>MVAPAVPEIHEEEEIYVAVDARSESLQSLRELGPPDLVYLVKQPKANSTRQTGVYHHVTGIDASSSASLAAYVNTLTFSPLDKTHKVVSGIYCCYNAFSHLDMRVEVKIPGSLEAYCIDERGDKRVATEALWLETFLCAVLRAYLYADDGCGDQIKKIVGVRRFNPITNTEMEHKFLDAAEKLFFLGRQLSSDPETQVPNTVSNHLTSGILKYIHTTGRYTSGINLFEKLRTRDVEVSSLLARVQLMADEEVQAVRLMYDALQDVPMDYALLDCQASFCQTKGEGEMALECAKRAVTAAPSEFSTWARLAEVYVGLEQWDLALLTLNSCPMFTYQDKDTPRMPQPSRIMLPILSESILDEIDEGQPKQGDPHDYVHPSLRKLHAAGYQGTFLKAYNILTKIAAAIGWDQLLRARSEVFVMEEEYRVERQHVPKPAHSLEAETNGAAVEDDEEDSASVSGPGPTEPSTETTTNGNAGDIQTEETIERPEQTVASEVVKSGNDDPDPSHSAYTQFRNKRLCERWLDNLFMVLYEDLRIYTIWRTEMAQFRQQAIEYKKSAAEWEILGELAERLHHFDEGIEAYQSCLATRFSPKAMRGVLKLYEKRNDTRGILGALIRLIAWQYRWYSEFSPELLFLMRKLIEDEGAVKVRSIVQATNLPQPVLDLTHQYCQLCATFRSSGSDT</sequence>
<proteinExistence type="predicted"/>
<reference evidence="2 3" key="1">
    <citation type="journal article" date="2023" name="IMA Fungus">
        <title>Comparative genomic study of the Penicillium genus elucidates a diverse pangenome and 15 lateral gene transfer events.</title>
        <authorList>
            <person name="Petersen C."/>
            <person name="Sorensen T."/>
            <person name="Nielsen M.R."/>
            <person name="Sondergaard T.E."/>
            <person name="Sorensen J.L."/>
            <person name="Fitzpatrick D.A."/>
            <person name="Frisvad J.C."/>
            <person name="Nielsen K.L."/>
        </authorList>
    </citation>
    <scope>NUCLEOTIDE SEQUENCE [LARGE SCALE GENOMIC DNA]</scope>
    <source>
        <strain evidence="2 3">IBT 35679</strain>
    </source>
</reference>
<comment type="caution">
    <text evidence="2">The sequence shown here is derived from an EMBL/GenBank/DDBJ whole genome shotgun (WGS) entry which is preliminary data.</text>
</comment>
<dbReference type="PANTHER" id="PTHR31975:SF1">
    <property type="entry name" value="BUD SITE SELECTION PROTEIN 7-RELATED"/>
    <property type="match status" value="1"/>
</dbReference>